<dbReference type="PANTHER" id="PTHR37319">
    <property type="entry name" value="TRANSPOSASE"/>
    <property type="match status" value="1"/>
</dbReference>
<dbReference type="Pfam" id="PF14706">
    <property type="entry name" value="Tnp_DNA_bind"/>
    <property type="match status" value="1"/>
</dbReference>
<evidence type="ECO:0000313" key="2">
    <source>
        <dbReference type="EMBL" id="AWG22680.1"/>
    </source>
</evidence>
<dbReference type="InterPro" id="IPR014735">
    <property type="entry name" value="Transposase_Tn5-like_N"/>
</dbReference>
<dbReference type="Proteomes" id="UP000244527">
    <property type="component" value="Chromosome"/>
</dbReference>
<evidence type="ECO:0000313" key="3">
    <source>
        <dbReference type="Proteomes" id="UP000244527"/>
    </source>
</evidence>
<accession>A0A2S1LFX3</accession>
<dbReference type="PANTHER" id="PTHR37319:SF1">
    <property type="entry name" value="TRANSPOSASE TN5 DIMERISATION DOMAIN-CONTAINING PROTEIN"/>
    <property type="match status" value="1"/>
</dbReference>
<gene>
    <name evidence="2" type="ORF">FFWV33_14660</name>
</gene>
<dbReference type="SUPFAM" id="SSF53098">
    <property type="entry name" value="Ribonuclease H-like"/>
    <property type="match status" value="1"/>
</dbReference>
<dbReference type="KEGG" id="ffa:FFWV33_14660"/>
<dbReference type="Gene3D" id="3.90.350.10">
    <property type="entry name" value="Transposase Inhibitor Protein From Tn5, Chain A, domain 1"/>
    <property type="match status" value="1"/>
</dbReference>
<dbReference type="InterPro" id="IPR054836">
    <property type="entry name" value="Tn5_transposase"/>
</dbReference>
<dbReference type="OrthoDB" id="8617434at2"/>
<dbReference type="InterPro" id="IPR014737">
    <property type="entry name" value="Transposase_Tn5-like_C"/>
</dbReference>
<dbReference type="InterPro" id="IPR012337">
    <property type="entry name" value="RNaseH-like_sf"/>
</dbReference>
<name>A0A2S1LFX3_9FLAO</name>
<dbReference type="NCBIfam" id="NF033590">
    <property type="entry name" value="transpos_IS4_3"/>
    <property type="match status" value="1"/>
</dbReference>
<reference evidence="2 3" key="1">
    <citation type="submission" date="2017-04" db="EMBL/GenBank/DDBJ databases">
        <title>Compelte genome sequence of WV33.</title>
        <authorList>
            <person name="Lee P.C."/>
        </authorList>
    </citation>
    <scope>NUCLEOTIDE SEQUENCE [LARGE SCALE GENOMIC DNA]</scope>
    <source>
        <strain evidence="2 3">WV33</strain>
    </source>
</reference>
<keyword evidence="3" id="KW-1185">Reference proteome</keyword>
<protein>
    <recommendedName>
        <fullName evidence="1">Transposase Tn5-like N-terminal domain-containing protein</fullName>
    </recommendedName>
</protein>
<dbReference type="EMBL" id="CP020918">
    <property type="protein sequence ID" value="AWG22680.1"/>
    <property type="molecule type" value="Genomic_DNA"/>
</dbReference>
<proteinExistence type="predicted"/>
<evidence type="ECO:0000259" key="1">
    <source>
        <dbReference type="Pfam" id="PF14706"/>
    </source>
</evidence>
<dbReference type="AlphaFoldDB" id="A0A2S1LFX3"/>
<dbReference type="Gene3D" id="1.10.740.10">
    <property type="entry name" value="Transferase Inhibitor Protein From Tn5, Chain"/>
    <property type="match status" value="1"/>
</dbReference>
<organism evidence="2 3">
    <name type="scientific">Flavobacterium faecale</name>
    <dbReference type="NCBI Taxonomy" id="1355330"/>
    <lineage>
        <taxon>Bacteria</taxon>
        <taxon>Pseudomonadati</taxon>
        <taxon>Bacteroidota</taxon>
        <taxon>Flavobacteriia</taxon>
        <taxon>Flavobacteriales</taxon>
        <taxon>Flavobacteriaceae</taxon>
        <taxon>Flavobacterium</taxon>
    </lineage>
</organism>
<dbReference type="InterPro" id="IPR047768">
    <property type="entry name" value="Tn5p-like"/>
</dbReference>
<dbReference type="RefSeq" id="WP_108741598.1">
    <property type="nucleotide sequence ID" value="NZ_CP020918.1"/>
</dbReference>
<feature type="domain" description="Transposase Tn5-like N-terminal" evidence="1">
    <location>
        <begin position="6"/>
        <end position="54"/>
    </location>
</feature>
<sequence length="464" mass="53760">MRRDFSDLDDMRLLYRGNKILSDLFRKGLHSIRQISTTDADAKGMYRFLQNERVSEDDIIMNLASNCKKACKGKYVICIQDTTEINLSSHSRRITKDDFIGTTNAKNSQGLGFFIHPSLVLDAQNGTPYGYAAIKVWNRPLKFTSKFERGYSKLPIEEKESYKWLEVSKNTQASLKDFVPAMVIVQDREGDIYEQFATIPNATTELLVRARTDRKLKDKTSLFSNLETEPAQGSYQIEVDSCAKTKRKKRTATIEIRYKEVELNRPTNVSKAIASSLKLFFIEASETGYTGKDKICWRLLTTMNVENVEIAKNCIEWYSWRWTIEEVFKILKKEGFNIEASELEYASSVRKLSLLIMEVVIKLFLMRLAYAEPELEISSNSCFTEEEEEFLEHQIDHLEGKTEKQKNPYKQKDLKRYVWVIARLGGWKGYESKRHPGITTLWIGLKYFKAAMEGWTISRNVSTR</sequence>